<feature type="compositionally biased region" description="Low complexity" evidence="1">
    <location>
        <begin position="464"/>
        <end position="480"/>
    </location>
</feature>
<dbReference type="Gene3D" id="3.40.50.1460">
    <property type="match status" value="1"/>
</dbReference>
<name>A0A037ZK18_9RHOB</name>
<dbReference type="EMBL" id="JFKE01000003">
    <property type="protein sequence ID" value="KAJ55887.1"/>
    <property type="molecule type" value="Genomic_DNA"/>
</dbReference>
<dbReference type="InterPro" id="IPR036365">
    <property type="entry name" value="PGBD-like_sf"/>
</dbReference>
<dbReference type="PANTHER" id="PTHR22576">
    <property type="entry name" value="MUCOSA ASSOCIATED LYMPHOID TISSUE LYMPHOMA TRANSLOCATION PROTEIN 1/PARACASPASE"/>
    <property type="match status" value="1"/>
</dbReference>
<dbReference type="PANTHER" id="PTHR22576:SF37">
    <property type="entry name" value="MUCOSA-ASSOCIATED LYMPHOID TISSUE LYMPHOMA TRANSLOCATION PROTEIN 1"/>
    <property type="match status" value="1"/>
</dbReference>
<dbReference type="Pfam" id="PF01471">
    <property type="entry name" value="PG_binding_1"/>
    <property type="match status" value="1"/>
</dbReference>
<keyword evidence="4" id="KW-1185">Reference proteome</keyword>
<sequence length="504" mass="52754">MLASLYLKKAGKLAAAISLAIVVISGQAMAEKRVALLIGNSAYQHTVQLKNPSNDAKAMAAKLRSLGFETVEGYDLDFLGMRSKAREFASLAQGSDVALFFYAGHGIAVNGTNYIVPVDAQLSDPTAVDFETVPVDMITDQMKYGNGVNLVLLDACRDNPMATQLSAVGATRSMRVGAGLAEMGLDNAGEGLAIAFATSPGAVAEDGQGEHSPFTTALLNNIGAANTDFTEVMSRVTGEVYNSTNQRQRPWLNASLTGSVVLNPVTAVVADTTTVTPTPTQAEPAATALAASLETQKFMFEVAQKSGDSADYQSYLDAFPDGVFAPMARNAIERNSAKETQTAALEKSTATLATRSLQPSGPLLLSVTPALAAMPSSAETENALFLDKQARRVLQARLNAAGFNVGSADGALGRKSRAGISGWQASQGLIPTGYMNQLQLELLTSQTEATYQQHLTAVVARPATSSSSSSSTKKKTTSSNQQLNNALNNFARGLGQGLGARIGQ</sequence>
<gene>
    <name evidence="3" type="ORF">ACMU_08955</name>
</gene>
<dbReference type="SUPFAM" id="SSF47090">
    <property type="entry name" value="PGBD-like"/>
    <property type="match status" value="1"/>
</dbReference>
<evidence type="ECO:0000256" key="1">
    <source>
        <dbReference type="SAM" id="MobiDB-lite"/>
    </source>
</evidence>
<dbReference type="GO" id="GO:0004197">
    <property type="term" value="F:cysteine-type endopeptidase activity"/>
    <property type="evidence" value="ECO:0007669"/>
    <property type="project" value="InterPro"/>
</dbReference>
<dbReference type="InterPro" id="IPR052039">
    <property type="entry name" value="Caspase-related_regulators"/>
</dbReference>
<comment type="caution">
    <text evidence="3">The sequence shown here is derived from an EMBL/GenBank/DDBJ whole genome shotgun (WGS) entry which is preliminary data.</text>
</comment>
<accession>A0A037ZK18</accession>
<dbReference type="PROSITE" id="PS50208">
    <property type="entry name" value="CASPASE_P20"/>
    <property type="match status" value="1"/>
</dbReference>
<evidence type="ECO:0000313" key="4">
    <source>
        <dbReference type="Proteomes" id="UP000026249"/>
    </source>
</evidence>
<dbReference type="AlphaFoldDB" id="A0A037ZK18"/>
<proteinExistence type="predicted"/>
<dbReference type="Gene3D" id="1.10.101.10">
    <property type="entry name" value="PGBD-like superfamily/PGBD"/>
    <property type="match status" value="1"/>
</dbReference>
<dbReference type="InterPro" id="IPR011600">
    <property type="entry name" value="Pept_C14_caspase"/>
</dbReference>
<dbReference type="Proteomes" id="UP000026249">
    <property type="component" value="Unassembled WGS sequence"/>
</dbReference>
<dbReference type="InterPro" id="IPR002477">
    <property type="entry name" value="Peptidoglycan-bd-like"/>
</dbReference>
<feature type="domain" description="Caspase family p20" evidence="2">
    <location>
        <begin position="31"/>
        <end position="106"/>
    </location>
</feature>
<evidence type="ECO:0000313" key="3">
    <source>
        <dbReference type="EMBL" id="KAJ55887.1"/>
    </source>
</evidence>
<dbReference type="SUPFAM" id="SSF52129">
    <property type="entry name" value="Caspase-like"/>
    <property type="match status" value="1"/>
</dbReference>
<feature type="region of interest" description="Disordered" evidence="1">
    <location>
        <begin position="461"/>
        <end position="480"/>
    </location>
</feature>
<organism evidence="3 4">
    <name type="scientific">Actibacterium mucosum KCTC 23349</name>
    <dbReference type="NCBI Taxonomy" id="1454373"/>
    <lineage>
        <taxon>Bacteria</taxon>
        <taxon>Pseudomonadati</taxon>
        <taxon>Pseudomonadota</taxon>
        <taxon>Alphaproteobacteria</taxon>
        <taxon>Rhodobacterales</taxon>
        <taxon>Roseobacteraceae</taxon>
        <taxon>Actibacterium</taxon>
    </lineage>
</organism>
<dbReference type="RefSeq" id="WP_051588125.1">
    <property type="nucleotide sequence ID" value="NZ_JFKE01000003.1"/>
</dbReference>
<dbReference type="GO" id="GO:0006508">
    <property type="term" value="P:proteolysis"/>
    <property type="evidence" value="ECO:0007669"/>
    <property type="project" value="InterPro"/>
</dbReference>
<evidence type="ECO:0000259" key="2">
    <source>
        <dbReference type="PROSITE" id="PS50208"/>
    </source>
</evidence>
<dbReference type="Pfam" id="PF00656">
    <property type="entry name" value="Peptidase_C14"/>
    <property type="match status" value="1"/>
</dbReference>
<dbReference type="InterPro" id="IPR001309">
    <property type="entry name" value="Pept_C14_p20"/>
</dbReference>
<protein>
    <recommendedName>
        <fullName evidence="2">Caspase family p20 domain-containing protein</fullName>
    </recommendedName>
</protein>
<reference evidence="3 4" key="1">
    <citation type="submission" date="2014-03" db="EMBL/GenBank/DDBJ databases">
        <title>Draft Genome Sequence of Actibacterium mucosum KCTC 23349, a Marine Alphaproteobacterium with Complex Ionic Requirements Isolated from Mediterranean Seawater at Malvarrosa Beach, Valencia, Spain.</title>
        <authorList>
            <person name="Arahal D.R."/>
            <person name="Shao Z."/>
            <person name="Lai Q."/>
            <person name="Pujalte M.J."/>
        </authorList>
    </citation>
    <scope>NUCLEOTIDE SEQUENCE [LARGE SCALE GENOMIC DNA]</scope>
    <source>
        <strain evidence="3 4">KCTC 23349</strain>
    </source>
</reference>
<dbReference type="OrthoDB" id="321999at2"/>
<dbReference type="InterPro" id="IPR036366">
    <property type="entry name" value="PGBDSf"/>
</dbReference>
<dbReference type="InterPro" id="IPR029030">
    <property type="entry name" value="Caspase-like_dom_sf"/>
</dbReference>
<dbReference type="STRING" id="1454373.ACMU_08955"/>